<protein>
    <recommendedName>
        <fullName evidence="1">Endonuclease/exonuclease/phosphatase domain-containing protein</fullName>
    </recommendedName>
</protein>
<gene>
    <name evidence="2" type="ORF">MAR_030915</name>
</gene>
<dbReference type="EMBL" id="CP111021">
    <property type="protein sequence ID" value="WAR16321.1"/>
    <property type="molecule type" value="Genomic_DNA"/>
</dbReference>
<evidence type="ECO:0000313" key="2">
    <source>
        <dbReference type="EMBL" id="WAR16321.1"/>
    </source>
</evidence>
<dbReference type="SUPFAM" id="SSF56219">
    <property type="entry name" value="DNase I-like"/>
    <property type="match status" value="1"/>
</dbReference>
<dbReference type="InterPro" id="IPR005135">
    <property type="entry name" value="Endo/exonuclease/phosphatase"/>
</dbReference>
<dbReference type="Proteomes" id="UP001164746">
    <property type="component" value="Chromosome 10"/>
</dbReference>
<feature type="domain" description="Endonuclease/exonuclease/phosphatase" evidence="1">
    <location>
        <begin position="3"/>
        <end position="155"/>
    </location>
</feature>
<name>A0ABY7F5L0_MYAAR</name>
<accession>A0ABY7F5L0</accession>
<evidence type="ECO:0000313" key="3">
    <source>
        <dbReference type="Proteomes" id="UP001164746"/>
    </source>
</evidence>
<keyword evidence="3" id="KW-1185">Reference proteome</keyword>
<organism evidence="2 3">
    <name type="scientific">Mya arenaria</name>
    <name type="common">Soft-shell clam</name>
    <dbReference type="NCBI Taxonomy" id="6604"/>
    <lineage>
        <taxon>Eukaryota</taxon>
        <taxon>Metazoa</taxon>
        <taxon>Spiralia</taxon>
        <taxon>Lophotrochozoa</taxon>
        <taxon>Mollusca</taxon>
        <taxon>Bivalvia</taxon>
        <taxon>Autobranchia</taxon>
        <taxon>Heteroconchia</taxon>
        <taxon>Euheterodonta</taxon>
        <taxon>Imparidentia</taxon>
        <taxon>Neoheterodontei</taxon>
        <taxon>Myida</taxon>
        <taxon>Myoidea</taxon>
        <taxon>Myidae</taxon>
        <taxon>Mya</taxon>
    </lineage>
</organism>
<sequence>MIWNVTGIFSSSSYLSDVLIEKNVHICGLSEHWLYPHNLDFLNALSMNYNVYAKCDKDLCVTSAKGAGKGGVALLWHKQLDHVVSSLSIDDDRLIGVQHQQSPLQYMYFIQVYLPCSNHTSLILRDYIDKFYSQWGTVVFLGDFNAKYTADSPVTRDRLLYSLLCDTNMHSTHFRYVKELVILMCLMMIVVKV</sequence>
<dbReference type="InterPro" id="IPR036691">
    <property type="entry name" value="Endo/exonu/phosph_ase_sf"/>
</dbReference>
<evidence type="ECO:0000259" key="1">
    <source>
        <dbReference type="Pfam" id="PF03372"/>
    </source>
</evidence>
<proteinExistence type="predicted"/>
<dbReference type="Gene3D" id="3.60.10.10">
    <property type="entry name" value="Endonuclease/exonuclease/phosphatase"/>
    <property type="match status" value="1"/>
</dbReference>
<reference evidence="2" key="1">
    <citation type="submission" date="2022-11" db="EMBL/GenBank/DDBJ databases">
        <title>Centuries of genome instability and evolution in soft-shell clam transmissible cancer (bioRxiv).</title>
        <authorList>
            <person name="Hart S.F.M."/>
            <person name="Yonemitsu M.A."/>
            <person name="Giersch R.M."/>
            <person name="Beal B.F."/>
            <person name="Arriagada G."/>
            <person name="Davis B.W."/>
            <person name="Ostrander E.A."/>
            <person name="Goff S.P."/>
            <person name="Metzger M.J."/>
        </authorList>
    </citation>
    <scope>NUCLEOTIDE SEQUENCE</scope>
    <source>
        <strain evidence="2">MELC-2E11</strain>
        <tissue evidence="2">Siphon/mantle</tissue>
    </source>
</reference>
<dbReference type="Pfam" id="PF03372">
    <property type="entry name" value="Exo_endo_phos"/>
    <property type="match status" value="1"/>
</dbReference>